<keyword evidence="2" id="KW-1185">Reference proteome</keyword>
<gene>
    <name evidence="1" type="ORF">Tco_1124546</name>
</gene>
<dbReference type="EMBL" id="BQNB010021602">
    <property type="protein sequence ID" value="GJU08116.1"/>
    <property type="molecule type" value="Genomic_DNA"/>
</dbReference>
<organism evidence="1 2">
    <name type="scientific">Tanacetum coccineum</name>
    <dbReference type="NCBI Taxonomy" id="301880"/>
    <lineage>
        <taxon>Eukaryota</taxon>
        <taxon>Viridiplantae</taxon>
        <taxon>Streptophyta</taxon>
        <taxon>Embryophyta</taxon>
        <taxon>Tracheophyta</taxon>
        <taxon>Spermatophyta</taxon>
        <taxon>Magnoliopsida</taxon>
        <taxon>eudicotyledons</taxon>
        <taxon>Gunneridae</taxon>
        <taxon>Pentapetalae</taxon>
        <taxon>asterids</taxon>
        <taxon>campanulids</taxon>
        <taxon>Asterales</taxon>
        <taxon>Asteraceae</taxon>
        <taxon>Asteroideae</taxon>
        <taxon>Anthemideae</taxon>
        <taxon>Anthemidinae</taxon>
        <taxon>Tanacetum</taxon>
    </lineage>
</organism>
<proteinExistence type="predicted"/>
<evidence type="ECO:0000313" key="1">
    <source>
        <dbReference type="EMBL" id="GJU08116.1"/>
    </source>
</evidence>
<accession>A0ABQ5J738</accession>
<reference evidence="1" key="1">
    <citation type="journal article" date="2022" name="Int. J. Mol. Sci.">
        <title>Draft Genome of Tanacetum Coccineum: Genomic Comparison of Closely Related Tanacetum-Family Plants.</title>
        <authorList>
            <person name="Yamashiro T."/>
            <person name="Shiraishi A."/>
            <person name="Nakayama K."/>
            <person name="Satake H."/>
        </authorList>
    </citation>
    <scope>NUCLEOTIDE SEQUENCE</scope>
</reference>
<protein>
    <submittedName>
        <fullName evidence="1">Uncharacterized protein</fullName>
    </submittedName>
</protein>
<evidence type="ECO:0000313" key="2">
    <source>
        <dbReference type="Proteomes" id="UP001151760"/>
    </source>
</evidence>
<comment type="caution">
    <text evidence="1">The sequence shown here is derived from an EMBL/GenBank/DDBJ whole genome shotgun (WGS) entry which is preliminary data.</text>
</comment>
<name>A0ABQ5J738_9ASTR</name>
<dbReference type="Proteomes" id="UP001151760">
    <property type="component" value="Unassembled WGS sequence"/>
</dbReference>
<sequence length="89" mass="10268">MEAAKGCDVFLDLGSSIMTMPTFPLYAVVKTDELLENYELEKNIYVLIYECRDIERMGHIDVLIRRVERCLEAGADMISIDAEDVFRIF</sequence>
<reference evidence="1" key="2">
    <citation type="submission" date="2022-01" db="EMBL/GenBank/DDBJ databases">
        <authorList>
            <person name="Yamashiro T."/>
            <person name="Shiraishi A."/>
            <person name="Satake H."/>
            <person name="Nakayama K."/>
        </authorList>
    </citation>
    <scope>NUCLEOTIDE SEQUENCE</scope>
</reference>